<evidence type="ECO:0000256" key="2">
    <source>
        <dbReference type="PROSITE-ProRule" id="PRU00192"/>
    </source>
</evidence>
<keyword evidence="6" id="KW-1185">Reference proteome</keyword>
<accession>A0A1E1KF65</accession>
<feature type="compositionally biased region" description="Polar residues" evidence="3">
    <location>
        <begin position="151"/>
        <end position="161"/>
    </location>
</feature>
<dbReference type="Pfam" id="PF00018">
    <property type="entry name" value="SH3_1"/>
    <property type="match status" value="1"/>
</dbReference>
<evidence type="ECO:0000256" key="1">
    <source>
        <dbReference type="ARBA" id="ARBA00022443"/>
    </source>
</evidence>
<gene>
    <name evidence="5" type="ORF">RAG0_05877</name>
</gene>
<dbReference type="SUPFAM" id="SSF50044">
    <property type="entry name" value="SH3-domain"/>
    <property type="match status" value="1"/>
</dbReference>
<feature type="compositionally biased region" description="Basic and acidic residues" evidence="3">
    <location>
        <begin position="99"/>
        <end position="112"/>
    </location>
</feature>
<evidence type="ECO:0000259" key="4">
    <source>
        <dbReference type="PROSITE" id="PS50002"/>
    </source>
</evidence>
<feature type="compositionally biased region" description="Polar residues" evidence="3">
    <location>
        <begin position="405"/>
        <end position="417"/>
    </location>
</feature>
<feature type="region of interest" description="Disordered" evidence="3">
    <location>
        <begin position="397"/>
        <end position="426"/>
    </location>
</feature>
<sequence>MKRSRSDYLREAAEATPLPLSRSKFKRDEKAPSLIESDADPEGMTTNTHNSLVAGLGINFYDNKGDSRRSVLDLSPPTQSEHRERTREGEDAEAEADIDAEKETRIGSEARTRTITRSPTHGRGTPRAQYLQADLPYLSPFFSKSPLSPSNTTRSISQQLPSPEFELRTPKLLTPLHDPDWDHDSPLDLIEKYLEHNYRKQAESFVRIASRETPARTLSASTPGSPGSRSRLSSSASAHEVSPSSEPGELLFGLGIASKVDTPSPPSPVGVASPNSDNETFSQLTIFNKEDEYESPILRGISTNLRLPGTQASTAILRRRASTSSSSSSYNPARQPPSRVQQVCEIYNQRNASNTRSSGFSPLISISSKPTIVRTPTNTASRLHTSGSIRVPFHSKPTIIKRNSRPSATPRSASIPSPRQPAPRGPEYFTREERHQIARLVHATARNCERHTNCKDCIDLEYAYYENKFLPRNMDPEQRQKIINNNRSLRNIKNELESLAEHGAISDEAYDTIMSALPAESSLGGSARSNPLPVQAQAVAPAPAPTSAFNYMSLNEAPPPAYTNPSGPPSLPNRAPSAPLIKPEIARATALYRYTEPDDCTFEPGDQIAVHEYMNNDWWLGRNLRTGKEGVFPVNYVQVLQPQGPPNSHGAYSNEKASYSAYQVQQQNQGPPPPGPSNPYNSSVPPMAVAEEPSKPGKGGEMGKKFGKKLGNAAIFGAGATIGGNIVNSIF</sequence>
<feature type="region of interest" description="Disordered" evidence="3">
    <location>
        <begin position="1"/>
        <end position="127"/>
    </location>
</feature>
<dbReference type="PRINTS" id="PR00452">
    <property type="entry name" value="SH3DOMAIN"/>
</dbReference>
<dbReference type="AlphaFoldDB" id="A0A1E1KF65"/>
<feature type="region of interest" description="Disordered" evidence="3">
    <location>
        <begin position="559"/>
        <end position="578"/>
    </location>
</feature>
<evidence type="ECO:0000313" key="5">
    <source>
        <dbReference type="EMBL" id="CZS96620.1"/>
    </source>
</evidence>
<dbReference type="EMBL" id="FJUX01000027">
    <property type="protein sequence ID" value="CZS96620.1"/>
    <property type="molecule type" value="Genomic_DNA"/>
</dbReference>
<feature type="region of interest" description="Disordered" evidence="3">
    <location>
        <begin position="662"/>
        <end position="703"/>
    </location>
</feature>
<feature type="region of interest" description="Disordered" evidence="3">
    <location>
        <begin position="320"/>
        <end position="340"/>
    </location>
</feature>
<feature type="domain" description="SH3" evidence="4">
    <location>
        <begin position="583"/>
        <end position="642"/>
    </location>
</feature>
<dbReference type="SMART" id="SM00326">
    <property type="entry name" value="SH3"/>
    <property type="match status" value="1"/>
</dbReference>
<feature type="region of interest" description="Disordered" evidence="3">
    <location>
        <begin position="209"/>
        <end position="278"/>
    </location>
</feature>
<feature type="compositionally biased region" description="Basic and acidic residues" evidence="3">
    <location>
        <begin position="1"/>
        <end position="13"/>
    </location>
</feature>
<feature type="compositionally biased region" description="Low complexity" evidence="3">
    <location>
        <begin position="219"/>
        <end position="247"/>
    </location>
</feature>
<feature type="region of interest" description="Disordered" evidence="3">
    <location>
        <begin position="142"/>
        <end position="165"/>
    </location>
</feature>
<feature type="compositionally biased region" description="Pro residues" evidence="3">
    <location>
        <begin position="559"/>
        <end position="571"/>
    </location>
</feature>
<keyword evidence="1 2" id="KW-0728">SH3 domain</keyword>
<evidence type="ECO:0000256" key="3">
    <source>
        <dbReference type="SAM" id="MobiDB-lite"/>
    </source>
</evidence>
<dbReference type="InterPro" id="IPR001452">
    <property type="entry name" value="SH3_domain"/>
</dbReference>
<name>A0A1E1KF65_9HELO</name>
<evidence type="ECO:0000313" key="6">
    <source>
        <dbReference type="Proteomes" id="UP000178912"/>
    </source>
</evidence>
<dbReference type="Gene3D" id="2.30.30.40">
    <property type="entry name" value="SH3 Domains"/>
    <property type="match status" value="1"/>
</dbReference>
<dbReference type="PROSITE" id="PS50002">
    <property type="entry name" value="SH3"/>
    <property type="match status" value="1"/>
</dbReference>
<feature type="compositionally biased region" description="Low complexity" evidence="3">
    <location>
        <begin position="320"/>
        <end position="329"/>
    </location>
</feature>
<dbReference type="InterPro" id="IPR036028">
    <property type="entry name" value="SH3-like_dom_sf"/>
</dbReference>
<organism evidence="5 6">
    <name type="scientific">Rhynchosporium agropyri</name>
    <dbReference type="NCBI Taxonomy" id="914238"/>
    <lineage>
        <taxon>Eukaryota</taxon>
        <taxon>Fungi</taxon>
        <taxon>Dikarya</taxon>
        <taxon>Ascomycota</taxon>
        <taxon>Pezizomycotina</taxon>
        <taxon>Leotiomycetes</taxon>
        <taxon>Helotiales</taxon>
        <taxon>Ploettnerulaceae</taxon>
        <taxon>Rhynchosporium</taxon>
    </lineage>
</organism>
<protein>
    <recommendedName>
        <fullName evidence="4">SH3 domain-containing protein</fullName>
    </recommendedName>
</protein>
<feature type="compositionally biased region" description="Basic and acidic residues" evidence="3">
    <location>
        <begin position="80"/>
        <end position="89"/>
    </location>
</feature>
<dbReference type="OrthoDB" id="6250593at2759"/>
<reference evidence="6" key="1">
    <citation type="submission" date="2016-03" db="EMBL/GenBank/DDBJ databases">
        <authorList>
            <person name="Guldener U."/>
        </authorList>
    </citation>
    <scope>NUCLEOTIDE SEQUENCE [LARGE SCALE GENOMIC DNA]</scope>
    <source>
        <strain evidence="6">04CH-RAC-A.6.1</strain>
    </source>
</reference>
<dbReference type="Proteomes" id="UP000178912">
    <property type="component" value="Unassembled WGS sequence"/>
</dbReference>
<proteinExistence type="predicted"/>